<keyword evidence="5" id="KW-1185">Reference proteome</keyword>
<feature type="domain" description="NTF2-like N-terminal transpeptidase" evidence="3">
    <location>
        <begin position="58"/>
        <end position="164"/>
    </location>
</feature>
<dbReference type="Gene3D" id="3.40.710.10">
    <property type="entry name" value="DD-peptidase/beta-lactamase superfamily"/>
    <property type="match status" value="1"/>
</dbReference>
<keyword evidence="1" id="KW-0812">Transmembrane</keyword>
<dbReference type="PANTHER" id="PTHR30627">
    <property type="entry name" value="PEPTIDOGLYCAN D,D-TRANSPEPTIDASE"/>
    <property type="match status" value="1"/>
</dbReference>
<comment type="caution">
    <text evidence="4">The sequence shown here is derived from an EMBL/GenBank/DDBJ whole genome shotgun (WGS) entry which is preliminary data.</text>
</comment>
<proteinExistence type="predicted"/>
<feature type="transmembrane region" description="Helical" evidence="1">
    <location>
        <begin position="7"/>
        <end position="26"/>
    </location>
</feature>
<dbReference type="EMBL" id="BAAAUG010000035">
    <property type="protein sequence ID" value="GAA3099467.1"/>
    <property type="molecule type" value="Genomic_DNA"/>
</dbReference>
<evidence type="ECO:0000313" key="4">
    <source>
        <dbReference type="EMBL" id="GAA3099467.1"/>
    </source>
</evidence>
<name>A0ABP6MG34_9ACTN</name>
<dbReference type="InterPro" id="IPR050515">
    <property type="entry name" value="Beta-lactam/transpept"/>
</dbReference>
<evidence type="ECO:0000259" key="2">
    <source>
        <dbReference type="Pfam" id="PF00905"/>
    </source>
</evidence>
<evidence type="ECO:0000256" key="1">
    <source>
        <dbReference type="SAM" id="Phobius"/>
    </source>
</evidence>
<dbReference type="PANTHER" id="PTHR30627:SF24">
    <property type="entry name" value="PENICILLIN-BINDING PROTEIN 4B"/>
    <property type="match status" value="1"/>
</dbReference>
<feature type="domain" description="Penicillin-binding protein transpeptidase" evidence="2">
    <location>
        <begin position="265"/>
        <end position="539"/>
    </location>
</feature>
<dbReference type="RefSeq" id="WP_344520582.1">
    <property type="nucleotide sequence ID" value="NZ_BAAAUG010000035.1"/>
</dbReference>
<dbReference type="InterPro" id="IPR001460">
    <property type="entry name" value="PCN-bd_Tpept"/>
</dbReference>
<reference evidence="5" key="1">
    <citation type="journal article" date="2019" name="Int. J. Syst. Evol. Microbiol.">
        <title>The Global Catalogue of Microorganisms (GCM) 10K type strain sequencing project: providing services to taxonomists for standard genome sequencing and annotation.</title>
        <authorList>
            <consortium name="The Broad Institute Genomics Platform"/>
            <consortium name="The Broad Institute Genome Sequencing Center for Infectious Disease"/>
            <person name="Wu L."/>
            <person name="Ma J."/>
        </authorList>
    </citation>
    <scope>NUCLEOTIDE SEQUENCE [LARGE SCALE GENOMIC DNA]</scope>
    <source>
        <strain evidence="5">JCM 9092</strain>
    </source>
</reference>
<protein>
    <submittedName>
        <fullName evidence="4">Penicillin-binding transpeptidase domain-containing protein</fullName>
    </submittedName>
</protein>
<dbReference type="SUPFAM" id="SSF56601">
    <property type="entry name" value="beta-lactamase/transpeptidase-like"/>
    <property type="match status" value="1"/>
</dbReference>
<dbReference type="Proteomes" id="UP001501637">
    <property type="component" value="Unassembled WGS sequence"/>
</dbReference>
<keyword evidence="1" id="KW-1133">Transmembrane helix</keyword>
<organism evidence="4 5">
    <name type="scientific">Streptomyces rectiviolaceus</name>
    <dbReference type="NCBI Taxonomy" id="332591"/>
    <lineage>
        <taxon>Bacteria</taxon>
        <taxon>Bacillati</taxon>
        <taxon>Actinomycetota</taxon>
        <taxon>Actinomycetes</taxon>
        <taxon>Kitasatosporales</taxon>
        <taxon>Streptomycetaceae</taxon>
        <taxon>Streptomyces</taxon>
    </lineage>
</organism>
<dbReference type="Pfam" id="PF05223">
    <property type="entry name" value="MecA_N"/>
    <property type="match status" value="1"/>
</dbReference>
<accession>A0ABP6MG34</accession>
<evidence type="ECO:0000259" key="3">
    <source>
        <dbReference type="Pfam" id="PF05223"/>
    </source>
</evidence>
<dbReference type="InterPro" id="IPR012338">
    <property type="entry name" value="Beta-lactam/transpept-like"/>
</dbReference>
<dbReference type="Pfam" id="PF00905">
    <property type="entry name" value="Transpeptidase"/>
    <property type="match status" value="1"/>
</dbReference>
<evidence type="ECO:0000313" key="5">
    <source>
        <dbReference type="Proteomes" id="UP001501637"/>
    </source>
</evidence>
<keyword evidence="1" id="KW-0472">Membrane</keyword>
<gene>
    <name evidence="4" type="ORF">GCM10010449_23350</name>
</gene>
<sequence length="543" mass="55690">MRKGVKVTLVGGVFAVMVGGAGYGAYNLVNGVTGGGGSPAAGPEAIRTGPPTSGEIGETTQKFFTAWAEGDAEQAGSYTNNAEVASKILTGYREDAHLTKVKLTPGKATGTIVPFSVEATVSYQGKSKPFAYDSELTVVRGETTGRALVDWDPSVVHPDLKRDDTLRTGEAAAPPIQAVDRHGEVLDKKDLPSLGPVLDQLRAKYGDKAGGTPGVELYVQHADESAGTETLLTLAKGKAGRLRTTLSAPAQRAAEKAVAKYADSSVVAVQPSSGEVLAVANHRKDEFNAAFEGKLAPGSTMKIVSAAMLIDKGVTKASGPAPCPATATWQSNTIKNLPGLAPNENATLADSFARSCNTAFVKLVDEEGVTDESLTEEARNRFGLGLDWKVGITTTDGSVPASGGPDRAQNMIGQGQVQLNPLNLASVTATAMTGAFRQPVVVAPGMDDRELARADGLPASTVQQLRQMMNRTAVSGTGKNAMSGLSGSIGAKTGSAEVDGQATPNSWFAGYREDVAAAAVAQEGGHGGDTAGPIVAAVLAAGS</sequence>
<dbReference type="InterPro" id="IPR007887">
    <property type="entry name" value="MecA_N"/>
</dbReference>